<protein>
    <submittedName>
        <fullName evidence="1">Uncharacterized protein</fullName>
    </submittedName>
</protein>
<dbReference type="Proteomes" id="UP000887013">
    <property type="component" value="Unassembled WGS sequence"/>
</dbReference>
<reference evidence="1" key="1">
    <citation type="submission" date="2020-08" db="EMBL/GenBank/DDBJ databases">
        <title>Multicomponent nature underlies the extraordinary mechanical properties of spider dragline silk.</title>
        <authorList>
            <person name="Kono N."/>
            <person name="Nakamura H."/>
            <person name="Mori M."/>
            <person name="Yoshida Y."/>
            <person name="Ohtoshi R."/>
            <person name="Malay A.D."/>
            <person name="Moran D.A.P."/>
            <person name="Tomita M."/>
            <person name="Numata K."/>
            <person name="Arakawa K."/>
        </authorList>
    </citation>
    <scope>NUCLEOTIDE SEQUENCE</scope>
</reference>
<proteinExistence type="predicted"/>
<dbReference type="OrthoDB" id="6458516at2759"/>
<accession>A0A8X6PAA5</accession>
<gene>
    <name evidence="1" type="ORF">NPIL_555441</name>
</gene>
<name>A0A8X6PAA5_NEPPI</name>
<dbReference type="AlphaFoldDB" id="A0A8X6PAA5"/>
<sequence length="103" mass="11644">MCLALDLEVQFDGFIDSNNFTSKQTFLPCDKFSAPTVQSLTILKICKSLGLEAQVLSMPGRNYLLSKQNRKTKLSSIVRSFMVYKMCQALDLNVKLDTEIELD</sequence>
<evidence type="ECO:0000313" key="2">
    <source>
        <dbReference type="Proteomes" id="UP000887013"/>
    </source>
</evidence>
<organism evidence="1 2">
    <name type="scientific">Nephila pilipes</name>
    <name type="common">Giant wood spider</name>
    <name type="synonym">Nephila maculata</name>
    <dbReference type="NCBI Taxonomy" id="299642"/>
    <lineage>
        <taxon>Eukaryota</taxon>
        <taxon>Metazoa</taxon>
        <taxon>Ecdysozoa</taxon>
        <taxon>Arthropoda</taxon>
        <taxon>Chelicerata</taxon>
        <taxon>Arachnida</taxon>
        <taxon>Araneae</taxon>
        <taxon>Araneomorphae</taxon>
        <taxon>Entelegynae</taxon>
        <taxon>Araneoidea</taxon>
        <taxon>Nephilidae</taxon>
        <taxon>Nephila</taxon>
    </lineage>
</organism>
<keyword evidence="2" id="KW-1185">Reference proteome</keyword>
<evidence type="ECO:0000313" key="1">
    <source>
        <dbReference type="EMBL" id="GFT54346.1"/>
    </source>
</evidence>
<comment type="caution">
    <text evidence="1">The sequence shown here is derived from an EMBL/GenBank/DDBJ whole genome shotgun (WGS) entry which is preliminary data.</text>
</comment>
<dbReference type="EMBL" id="BMAW01066290">
    <property type="protein sequence ID" value="GFT54346.1"/>
    <property type="molecule type" value="Genomic_DNA"/>
</dbReference>